<protein>
    <submittedName>
        <fullName evidence="1">Uncharacterized protein</fullName>
    </submittedName>
</protein>
<dbReference type="EMBL" id="JAANNP010000015">
    <property type="protein sequence ID" value="NHC15061.1"/>
    <property type="molecule type" value="Genomic_DNA"/>
</dbReference>
<name>A0ABX0GZG4_9ACTN</name>
<sequence>MSRLDERMTTPVSIDDDGRGRVKVASDVALEAYAQAMQRYASSYLAFRVGELEAQPDPASVGCDTAAAAVVRSIVEQELHAEVAGQPTAAAAVE</sequence>
<proteinExistence type="predicted"/>
<organism evidence="1 2">
    <name type="scientific">Motilibacter deserti</name>
    <dbReference type="NCBI Taxonomy" id="2714956"/>
    <lineage>
        <taxon>Bacteria</taxon>
        <taxon>Bacillati</taxon>
        <taxon>Actinomycetota</taxon>
        <taxon>Actinomycetes</taxon>
        <taxon>Motilibacterales</taxon>
        <taxon>Motilibacteraceae</taxon>
        <taxon>Motilibacter</taxon>
    </lineage>
</organism>
<dbReference type="RefSeq" id="WP_166283179.1">
    <property type="nucleotide sequence ID" value="NZ_JAANNP010000015.1"/>
</dbReference>
<evidence type="ECO:0000313" key="2">
    <source>
        <dbReference type="Proteomes" id="UP000800981"/>
    </source>
</evidence>
<accession>A0ABX0GZG4</accession>
<dbReference type="Proteomes" id="UP000800981">
    <property type="component" value="Unassembled WGS sequence"/>
</dbReference>
<gene>
    <name evidence="1" type="ORF">G9H71_14830</name>
</gene>
<reference evidence="1 2" key="1">
    <citation type="submission" date="2020-03" db="EMBL/GenBank/DDBJ databases">
        <title>Two novel Motilibacter sp.</title>
        <authorList>
            <person name="Liu S."/>
        </authorList>
    </citation>
    <scope>NUCLEOTIDE SEQUENCE [LARGE SCALE GENOMIC DNA]</scope>
    <source>
        <strain evidence="1 2">E257</strain>
    </source>
</reference>
<comment type="caution">
    <text evidence="1">The sequence shown here is derived from an EMBL/GenBank/DDBJ whole genome shotgun (WGS) entry which is preliminary data.</text>
</comment>
<keyword evidence="2" id="KW-1185">Reference proteome</keyword>
<evidence type="ECO:0000313" key="1">
    <source>
        <dbReference type="EMBL" id="NHC15061.1"/>
    </source>
</evidence>